<accession>A0AAU7ZUW1</accession>
<gene>
    <name evidence="1" type="ORF">RBB77_07140</name>
</gene>
<dbReference type="SUPFAM" id="SSF63829">
    <property type="entry name" value="Calcium-dependent phosphotriesterase"/>
    <property type="match status" value="1"/>
</dbReference>
<protein>
    <recommendedName>
        <fullName evidence="2">BIG2 domain-containing protein</fullName>
    </recommendedName>
</protein>
<reference evidence="1" key="2">
    <citation type="journal article" date="2024" name="Environ. Microbiol.">
        <title>Genome analysis and description of Tunturibacter gen. nov. expands the diversity of Terriglobia in tundra soils.</title>
        <authorList>
            <person name="Messyasz A."/>
            <person name="Mannisto M.K."/>
            <person name="Kerkhof L.J."/>
            <person name="Haggblom M.M."/>
        </authorList>
    </citation>
    <scope>NUCLEOTIDE SEQUENCE</scope>
    <source>
        <strain evidence="1">X5P6</strain>
    </source>
</reference>
<name>A0AAU7ZUW1_9BACT</name>
<dbReference type="PROSITE" id="PS51257">
    <property type="entry name" value="PROKAR_LIPOPROTEIN"/>
    <property type="match status" value="1"/>
</dbReference>
<dbReference type="KEGG" id="tpsc:RBB77_07140"/>
<evidence type="ECO:0008006" key="2">
    <source>
        <dbReference type="Google" id="ProtNLM"/>
    </source>
</evidence>
<dbReference type="AlphaFoldDB" id="A0AAU7ZUW1"/>
<organism evidence="1">
    <name type="scientific">Tunturiibacter psychrotolerans</name>
    <dbReference type="NCBI Taxonomy" id="3069686"/>
    <lineage>
        <taxon>Bacteria</taxon>
        <taxon>Pseudomonadati</taxon>
        <taxon>Acidobacteriota</taxon>
        <taxon>Terriglobia</taxon>
        <taxon>Terriglobales</taxon>
        <taxon>Acidobacteriaceae</taxon>
        <taxon>Tunturiibacter</taxon>
    </lineage>
</organism>
<dbReference type="RefSeq" id="WP_353066013.1">
    <property type="nucleotide sequence ID" value="NZ_CP132942.1"/>
</dbReference>
<evidence type="ECO:0000313" key="1">
    <source>
        <dbReference type="EMBL" id="XCB34660.1"/>
    </source>
</evidence>
<sequence>MRRFLTLVFLLLFTIPFGVSISGCSKKSATVFCNGGDTGPAVGQVSNITLQPKIFGVSLNFAQIGQVSAPSAVDCKGTTVTVSSFTYATFLPNGQPDMTIADVQPTTGRLCAGTWNRNTGGGIADFTTCNPTNKTGTVYVVANGGGVSSNPLPVFIHPVVTNVTLGALSTDCVNDPATNCSPAAFDTQASTCAQTTNGNGCCAVPVPTTATAAAETGCVSQSITSQLAARVVAGNGTNISCQVGHLSYAPQTATVVTIDENGVATAQQPGSTVITANISNAGSSAGFFSTCPPTSIALTAPVGTTPSTSVTVNPNNVQPINVVAIDKNNTILTGLTLNFESTTPTTIPAASAASVTPIFPGAAAITAVCQPPTCNPSPFNQIGLFGNGKAITSNPVLVTAPGTNSTNLYIASTSSFYLVPVDFTQPQLGSPVRLPYYPNSMVISNDGSTVYMGSSFELMTFSAATNSLGAQDTTVPGSVLAISPDGTTLVITDPVRQFVYLYNASGGIQTQYGGVGTHAVFSPDSTTVYITLGDVTTQATPTTPAVVTPNNQLLVHSTFTGWYQTQTTLPNTTTPLNTTDVAIGVPSVGAFFGGSNTTARSYCPVTTTVGVPPTTSSTTTNLFYPDAGVQSPQTDRIATTNDGIHVLGATINPTPTLVDLALSHPATKYVLAGPGLPPGECPEADSSGNTIPQLFPASTVFSGPIPGITATAITGVFPTSDSKIAFVTYLGSGAVVPTYTPQPTGPGTLGSIPLSTALGTPIAPVIGVVSADNQTFFAGTSGDNAVHLITKQTDGTYKDTTTPIAPKLPDVNGNIVTPNLLVQKPRKATS</sequence>
<dbReference type="EMBL" id="CP132942">
    <property type="protein sequence ID" value="XCB34660.1"/>
    <property type="molecule type" value="Genomic_DNA"/>
</dbReference>
<reference evidence="1" key="1">
    <citation type="submission" date="2023-08" db="EMBL/GenBank/DDBJ databases">
        <authorList>
            <person name="Messyasz A."/>
            <person name="Mannisto M.K."/>
            <person name="Kerkhof L.J."/>
            <person name="Haggblom M."/>
        </authorList>
    </citation>
    <scope>NUCLEOTIDE SEQUENCE</scope>
    <source>
        <strain evidence="1">X5P6</strain>
    </source>
</reference>
<proteinExistence type="predicted"/>